<reference evidence="2" key="1">
    <citation type="submission" date="2024-03" db="EMBL/GenBank/DDBJ databases">
        <title>WGS assembly of Saponaria officinalis var. Norfolk2.</title>
        <authorList>
            <person name="Jenkins J."/>
            <person name="Shu S."/>
            <person name="Grimwood J."/>
            <person name="Barry K."/>
            <person name="Goodstein D."/>
            <person name="Schmutz J."/>
            <person name="Leebens-Mack J."/>
            <person name="Osbourn A."/>
        </authorList>
    </citation>
    <scope>NUCLEOTIDE SEQUENCE [LARGE SCALE GENOMIC DNA]</scope>
    <source>
        <strain evidence="2">JIC</strain>
    </source>
</reference>
<comment type="caution">
    <text evidence="2">The sequence shown here is derived from an EMBL/GenBank/DDBJ whole genome shotgun (WGS) entry which is preliminary data.</text>
</comment>
<accession>A0AAW1HH69</accession>
<evidence type="ECO:0000313" key="2">
    <source>
        <dbReference type="EMBL" id="KAK9675681.1"/>
    </source>
</evidence>
<dbReference type="AlphaFoldDB" id="A0AAW1HH69"/>
<gene>
    <name evidence="2" type="ORF">RND81_11G023200</name>
</gene>
<dbReference type="EMBL" id="JBDFQZ010000011">
    <property type="protein sequence ID" value="KAK9675681.1"/>
    <property type="molecule type" value="Genomic_DNA"/>
</dbReference>
<name>A0AAW1HH69_SAPOF</name>
<evidence type="ECO:0000259" key="1">
    <source>
        <dbReference type="Pfam" id="PF22936"/>
    </source>
</evidence>
<evidence type="ECO:0000313" key="3">
    <source>
        <dbReference type="Proteomes" id="UP001443914"/>
    </source>
</evidence>
<feature type="domain" description="Retrovirus-related Pol polyprotein from transposon TNT 1-94-like beta-barrel" evidence="1">
    <location>
        <begin position="294"/>
        <end position="365"/>
    </location>
</feature>
<dbReference type="Pfam" id="PF22936">
    <property type="entry name" value="Pol_BBD"/>
    <property type="match status" value="1"/>
</dbReference>
<dbReference type="PANTHER" id="PTHR34222:SF28">
    <property type="entry name" value="CCHC-TYPE DOMAIN-CONTAINING PROTEIN"/>
    <property type="match status" value="1"/>
</dbReference>
<dbReference type="PANTHER" id="PTHR34222">
    <property type="entry name" value="GAG_PRE-INTEGRS DOMAIN-CONTAINING PROTEIN"/>
    <property type="match status" value="1"/>
</dbReference>
<keyword evidence="3" id="KW-1185">Reference proteome</keyword>
<dbReference type="Proteomes" id="UP001443914">
    <property type="component" value="Unassembled WGS sequence"/>
</dbReference>
<proteinExistence type="predicted"/>
<dbReference type="InterPro" id="IPR054722">
    <property type="entry name" value="PolX-like_BBD"/>
</dbReference>
<dbReference type="Pfam" id="PF14223">
    <property type="entry name" value="Retrotran_gag_2"/>
    <property type="match status" value="1"/>
</dbReference>
<organism evidence="2 3">
    <name type="scientific">Saponaria officinalis</name>
    <name type="common">Common soapwort</name>
    <name type="synonym">Lychnis saponaria</name>
    <dbReference type="NCBI Taxonomy" id="3572"/>
    <lineage>
        <taxon>Eukaryota</taxon>
        <taxon>Viridiplantae</taxon>
        <taxon>Streptophyta</taxon>
        <taxon>Embryophyta</taxon>
        <taxon>Tracheophyta</taxon>
        <taxon>Spermatophyta</taxon>
        <taxon>Magnoliopsida</taxon>
        <taxon>eudicotyledons</taxon>
        <taxon>Gunneridae</taxon>
        <taxon>Pentapetalae</taxon>
        <taxon>Caryophyllales</taxon>
        <taxon>Caryophyllaceae</taxon>
        <taxon>Caryophylleae</taxon>
        <taxon>Saponaria</taxon>
    </lineage>
</organism>
<sequence>MRRSLKSRRKFGFCDGSIAKPTGDFLLGQWEVVHCTVVQWIMNSIDPSLRDSVSDTEDAHLLWTELKDQYYVVDGAKIHALKTRLHECRQAKGMSVTTYYGNLKTLWDALAAIEPPLSCTSSGCTCGVTKAALTRQDSDRLHQFLMGLDKSLYGTIRNHQLSLDPLPTLNRVYHAVLQEERLLAGPAAVSDPLDVMANVVRGVPTPTSSAPPDWRALREAERQERLKLTCTHCSGSGHGVANCFIKTQIFPDWWGDRPRTLEELKSRPRKGGSRSQARANVLTVAPHASPSHDLDTGVSHHVTGDVRWLTESHNIPSCPISLPNGHTVAASVAGSVHINPSLILHNVLFVPSLTCNLLSMSQLVAATSSVLSFNNLSCHIQDCSLTKKIGIGELRDGLYYLRAEERAVVHRVSSDSSMETWHMRLGHLANKTIFVMFVIYPNNVDKVLA</sequence>
<protein>
    <recommendedName>
        <fullName evidence="1">Retrovirus-related Pol polyprotein from transposon TNT 1-94-like beta-barrel domain-containing protein</fullName>
    </recommendedName>
</protein>